<dbReference type="STRING" id="536979.SAMN04488055_4703"/>
<dbReference type="EMBL" id="FSRA01000002">
    <property type="protein sequence ID" value="SIO49383.1"/>
    <property type="molecule type" value="Genomic_DNA"/>
</dbReference>
<feature type="transmembrane region" description="Helical" evidence="5">
    <location>
        <begin position="41"/>
        <end position="66"/>
    </location>
</feature>
<evidence type="ECO:0000313" key="7">
    <source>
        <dbReference type="EMBL" id="SIO49383.1"/>
    </source>
</evidence>
<keyword evidence="3 5" id="KW-1133">Transmembrane helix</keyword>
<keyword evidence="2 5" id="KW-0812">Transmembrane</keyword>
<evidence type="ECO:0000313" key="8">
    <source>
        <dbReference type="Proteomes" id="UP000185003"/>
    </source>
</evidence>
<evidence type="ECO:0000256" key="3">
    <source>
        <dbReference type="ARBA" id="ARBA00022989"/>
    </source>
</evidence>
<dbReference type="UniPathway" id="UPA00895"/>
<dbReference type="InterPro" id="IPR009908">
    <property type="entry name" value="Methylamine_util_MauE"/>
</dbReference>
<dbReference type="Proteomes" id="UP000185003">
    <property type="component" value="Unassembled WGS sequence"/>
</dbReference>
<dbReference type="Pfam" id="PF07291">
    <property type="entry name" value="MauE"/>
    <property type="match status" value="1"/>
</dbReference>
<dbReference type="RefSeq" id="WP_074242013.1">
    <property type="nucleotide sequence ID" value="NZ_FSRA01000002.1"/>
</dbReference>
<feature type="transmembrane region" description="Helical" evidence="5">
    <location>
        <begin position="73"/>
        <end position="94"/>
    </location>
</feature>
<accession>A0A1N6JYQ4</accession>
<feature type="transmembrane region" description="Helical" evidence="5">
    <location>
        <begin position="114"/>
        <end position="132"/>
    </location>
</feature>
<evidence type="ECO:0000256" key="5">
    <source>
        <dbReference type="SAM" id="Phobius"/>
    </source>
</evidence>
<keyword evidence="4 5" id="KW-0472">Membrane</keyword>
<name>A0A1N6JYQ4_9BACT</name>
<proteinExistence type="predicted"/>
<dbReference type="AlphaFoldDB" id="A0A1N6JYQ4"/>
<reference evidence="7 8" key="1">
    <citation type="submission" date="2016-11" db="EMBL/GenBank/DDBJ databases">
        <authorList>
            <person name="Jaros S."/>
            <person name="Januszkiewicz K."/>
            <person name="Wedrychowicz H."/>
        </authorList>
    </citation>
    <scope>NUCLEOTIDE SEQUENCE [LARGE SCALE GENOMIC DNA]</scope>
    <source>
        <strain evidence="7 8">DSM 24787</strain>
    </source>
</reference>
<gene>
    <name evidence="7" type="ORF">SAMN04488055_4703</name>
</gene>
<dbReference type="OrthoDB" id="680026at2"/>
<comment type="subcellular location">
    <subcellularLocation>
        <location evidence="1">Membrane</location>
        <topology evidence="1">Multi-pass membrane protein</topology>
    </subcellularLocation>
</comment>
<dbReference type="GO" id="GO:0030416">
    <property type="term" value="P:methylamine metabolic process"/>
    <property type="evidence" value="ECO:0007669"/>
    <property type="project" value="InterPro"/>
</dbReference>
<keyword evidence="8" id="KW-1185">Reference proteome</keyword>
<evidence type="ECO:0000256" key="2">
    <source>
        <dbReference type="ARBA" id="ARBA00022692"/>
    </source>
</evidence>
<organism evidence="7 8">
    <name type="scientific">Chitinophaga niabensis</name>
    <dbReference type="NCBI Taxonomy" id="536979"/>
    <lineage>
        <taxon>Bacteria</taxon>
        <taxon>Pseudomonadati</taxon>
        <taxon>Bacteroidota</taxon>
        <taxon>Chitinophagia</taxon>
        <taxon>Chitinophagales</taxon>
        <taxon>Chitinophagaceae</taxon>
        <taxon>Chitinophaga</taxon>
    </lineage>
</organism>
<protein>
    <submittedName>
        <fullName evidence="7">Methylamine utilisation protein MauE</fullName>
    </submittedName>
</protein>
<dbReference type="GO" id="GO:0016020">
    <property type="term" value="C:membrane"/>
    <property type="evidence" value="ECO:0007669"/>
    <property type="project" value="UniProtKB-SubCell"/>
</dbReference>
<evidence type="ECO:0000256" key="1">
    <source>
        <dbReference type="ARBA" id="ARBA00004141"/>
    </source>
</evidence>
<evidence type="ECO:0000259" key="6">
    <source>
        <dbReference type="Pfam" id="PF07291"/>
    </source>
</evidence>
<sequence>MKKRNKITEAISAIFIFLFVYTALSKIFTFNLFSKALKETPLIGGIATYIAFLLPAVELTVSLLLLIPRTRRLGLYSTFALMLVFTLYIGYMIIFTPQRPCTCGGVLEKMTWTQHLIFNIFFTILSFTAILMNPRK</sequence>
<feature type="domain" description="Methylamine utilisation protein MauE" evidence="6">
    <location>
        <begin position="5"/>
        <end position="131"/>
    </location>
</feature>
<evidence type="ECO:0000256" key="4">
    <source>
        <dbReference type="ARBA" id="ARBA00023136"/>
    </source>
</evidence>